<dbReference type="InterPro" id="IPR018483">
    <property type="entry name" value="Carb_kinase_FGGY_CS"/>
</dbReference>
<protein>
    <submittedName>
        <fullName evidence="7">Xylulokinase</fullName>
    </submittedName>
</protein>
<name>A0A2S6I0B8_9BACT</name>
<dbReference type="InterPro" id="IPR018485">
    <property type="entry name" value="FGGY_C"/>
</dbReference>
<evidence type="ECO:0000256" key="3">
    <source>
        <dbReference type="ARBA" id="ARBA00022777"/>
    </source>
</evidence>
<evidence type="ECO:0000313" key="7">
    <source>
        <dbReference type="EMBL" id="PPK84313.1"/>
    </source>
</evidence>
<feature type="domain" description="Carbohydrate kinase FGGY N-terminal" evidence="5">
    <location>
        <begin position="2"/>
        <end position="244"/>
    </location>
</feature>
<evidence type="ECO:0000256" key="2">
    <source>
        <dbReference type="ARBA" id="ARBA00022679"/>
    </source>
</evidence>
<dbReference type="PIRSF" id="PIRSF000538">
    <property type="entry name" value="GlpK"/>
    <property type="match status" value="1"/>
</dbReference>
<keyword evidence="3 4" id="KW-0418">Kinase</keyword>
<dbReference type="Pfam" id="PF00370">
    <property type="entry name" value="FGGY_N"/>
    <property type="match status" value="1"/>
</dbReference>
<evidence type="ECO:0000256" key="1">
    <source>
        <dbReference type="ARBA" id="ARBA00009156"/>
    </source>
</evidence>
<evidence type="ECO:0000259" key="6">
    <source>
        <dbReference type="Pfam" id="PF02782"/>
    </source>
</evidence>
<feature type="domain" description="Carbohydrate kinase FGGY C-terminal" evidence="6">
    <location>
        <begin position="259"/>
        <end position="450"/>
    </location>
</feature>
<keyword evidence="2 4" id="KW-0808">Transferase</keyword>
<reference evidence="7 8" key="1">
    <citation type="submission" date="2018-02" db="EMBL/GenBank/DDBJ databases">
        <title>Genomic Encyclopedia of Archaeal and Bacterial Type Strains, Phase II (KMG-II): from individual species to whole genera.</title>
        <authorList>
            <person name="Goeker M."/>
        </authorList>
    </citation>
    <scope>NUCLEOTIDE SEQUENCE [LARGE SCALE GENOMIC DNA]</scope>
    <source>
        <strain evidence="7 8">DSM 29526</strain>
    </source>
</reference>
<organism evidence="7 8">
    <name type="scientific">Neolewinella xylanilytica</name>
    <dbReference type="NCBI Taxonomy" id="1514080"/>
    <lineage>
        <taxon>Bacteria</taxon>
        <taxon>Pseudomonadati</taxon>
        <taxon>Bacteroidota</taxon>
        <taxon>Saprospiria</taxon>
        <taxon>Saprospirales</taxon>
        <taxon>Lewinellaceae</taxon>
        <taxon>Neolewinella</taxon>
    </lineage>
</organism>
<evidence type="ECO:0000259" key="5">
    <source>
        <dbReference type="Pfam" id="PF00370"/>
    </source>
</evidence>
<accession>A0A2S6I0B8</accession>
<dbReference type="CDD" id="cd07809">
    <property type="entry name" value="ASKHA_NBD_FGGY_BaXK-like"/>
    <property type="match status" value="1"/>
</dbReference>
<dbReference type="SUPFAM" id="SSF53067">
    <property type="entry name" value="Actin-like ATPase domain"/>
    <property type="match status" value="2"/>
</dbReference>
<dbReference type="GO" id="GO:0005975">
    <property type="term" value="P:carbohydrate metabolic process"/>
    <property type="evidence" value="ECO:0007669"/>
    <property type="project" value="InterPro"/>
</dbReference>
<dbReference type="GO" id="GO:0016301">
    <property type="term" value="F:kinase activity"/>
    <property type="evidence" value="ECO:0007669"/>
    <property type="project" value="UniProtKB-KW"/>
</dbReference>
<dbReference type="InterPro" id="IPR043129">
    <property type="entry name" value="ATPase_NBD"/>
</dbReference>
<dbReference type="OrthoDB" id="9805576at2"/>
<evidence type="ECO:0000256" key="4">
    <source>
        <dbReference type="RuleBase" id="RU003733"/>
    </source>
</evidence>
<sequence>MYSIGYDIGSSSVKAALVEAATGKVLARVQAPEEEMDMDAPESGWAEQDPELWYRYVVETTQKLLARTQVQSDQIKAVGIGYQMHGLVLVDKNHEVVRPSIIWCDGRAVDTGHRAFKAIGADECLSHCLNSPGNFTAAKLKWVADNEPDNYARTAHAMLPGDYIALRLGGEPTTTITGLSEGVLWDFKEKQRADLVIEQMQLDRDKLCKVVPAVGMQGTVTEKAAAETGLTAGTIIGYRAGDQPNNAMSLNVIRPGEVAATGGTSGVVYGVTDRMAFDPDQRVNSFAHVNYTEDSNRIGILLCINGTGIAHRWIRQQVCSPGTTYENMELLAAEVPIGSDGLHFLPFGNGPERMLQNREVGARLLGLDFNRHERAHLVRAAIEGVAFAFVYGMKIMKDLGVELSTIRVGNDNMFQSEVFAFTISTLTGATIEIHNTNGAVGAALAAGVAASMSADLDAAVGQQEVLGRIEPREADKPALEAAYARWETSLRNALAANR</sequence>
<proteinExistence type="inferred from homology"/>
<keyword evidence="8" id="KW-1185">Reference proteome</keyword>
<evidence type="ECO:0000313" key="8">
    <source>
        <dbReference type="Proteomes" id="UP000237662"/>
    </source>
</evidence>
<dbReference type="InterPro" id="IPR018484">
    <property type="entry name" value="FGGY_N"/>
</dbReference>
<dbReference type="InterPro" id="IPR050406">
    <property type="entry name" value="FGGY_Carb_Kinase"/>
</dbReference>
<dbReference type="AlphaFoldDB" id="A0A2S6I0B8"/>
<dbReference type="PANTHER" id="PTHR43095">
    <property type="entry name" value="SUGAR KINASE"/>
    <property type="match status" value="1"/>
</dbReference>
<dbReference type="GO" id="GO:0016773">
    <property type="term" value="F:phosphotransferase activity, alcohol group as acceptor"/>
    <property type="evidence" value="ECO:0007669"/>
    <property type="project" value="InterPro"/>
</dbReference>
<dbReference type="EMBL" id="PTJC01000008">
    <property type="protein sequence ID" value="PPK84313.1"/>
    <property type="molecule type" value="Genomic_DNA"/>
</dbReference>
<comment type="caution">
    <text evidence="7">The sequence shown here is derived from an EMBL/GenBank/DDBJ whole genome shotgun (WGS) entry which is preliminary data.</text>
</comment>
<gene>
    <name evidence="7" type="ORF">CLV84_4083</name>
</gene>
<dbReference type="PROSITE" id="PS00445">
    <property type="entry name" value="FGGY_KINASES_2"/>
    <property type="match status" value="1"/>
</dbReference>
<comment type="similarity">
    <text evidence="1 4">Belongs to the FGGY kinase family.</text>
</comment>
<dbReference type="InterPro" id="IPR000577">
    <property type="entry name" value="Carb_kinase_FGGY"/>
</dbReference>
<dbReference type="PANTHER" id="PTHR43095:SF5">
    <property type="entry name" value="XYLULOSE KINASE"/>
    <property type="match status" value="1"/>
</dbReference>
<dbReference type="RefSeq" id="WP_104421642.1">
    <property type="nucleotide sequence ID" value="NZ_PTJC01000008.1"/>
</dbReference>
<dbReference type="Gene3D" id="3.30.420.40">
    <property type="match status" value="2"/>
</dbReference>
<dbReference type="Pfam" id="PF02782">
    <property type="entry name" value="FGGY_C"/>
    <property type="match status" value="1"/>
</dbReference>
<dbReference type="Proteomes" id="UP000237662">
    <property type="component" value="Unassembled WGS sequence"/>
</dbReference>